<comment type="caution">
    <text evidence="1">The sequence shown here is derived from an EMBL/GenBank/DDBJ whole genome shotgun (WGS) entry which is preliminary data.</text>
</comment>
<evidence type="ECO:0000313" key="1">
    <source>
        <dbReference type="EMBL" id="CAG7717082.1"/>
    </source>
</evidence>
<sequence>MVKRPNRNYLQPLLNYHATTLAGE</sequence>
<evidence type="ECO:0000313" key="2">
    <source>
        <dbReference type="Proteomes" id="UP000708208"/>
    </source>
</evidence>
<feature type="non-terminal residue" evidence="1">
    <location>
        <position position="1"/>
    </location>
</feature>
<organism evidence="1 2">
    <name type="scientific">Allacma fusca</name>
    <dbReference type="NCBI Taxonomy" id="39272"/>
    <lineage>
        <taxon>Eukaryota</taxon>
        <taxon>Metazoa</taxon>
        <taxon>Ecdysozoa</taxon>
        <taxon>Arthropoda</taxon>
        <taxon>Hexapoda</taxon>
        <taxon>Collembola</taxon>
        <taxon>Symphypleona</taxon>
        <taxon>Sminthuridae</taxon>
        <taxon>Allacma</taxon>
    </lineage>
</organism>
<accession>A0A8J2JE35</accession>
<dbReference type="EMBL" id="CAJVCH010043218">
    <property type="protein sequence ID" value="CAG7717082.1"/>
    <property type="molecule type" value="Genomic_DNA"/>
</dbReference>
<protein>
    <submittedName>
        <fullName evidence="1">Uncharacterized protein</fullName>
    </submittedName>
</protein>
<proteinExistence type="predicted"/>
<name>A0A8J2JE35_9HEXA</name>
<reference evidence="1" key="1">
    <citation type="submission" date="2021-06" db="EMBL/GenBank/DDBJ databases">
        <authorList>
            <person name="Hodson N. C."/>
            <person name="Mongue J. A."/>
            <person name="Jaron S. K."/>
        </authorList>
    </citation>
    <scope>NUCLEOTIDE SEQUENCE</scope>
</reference>
<dbReference type="Proteomes" id="UP000708208">
    <property type="component" value="Unassembled WGS sequence"/>
</dbReference>
<keyword evidence="2" id="KW-1185">Reference proteome</keyword>
<gene>
    <name evidence="1" type="ORF">AFUS01_LOCUS6558</name>
</gene>
<dbReference type="AlphaFoldDB" id="A0A8J2JE35"/>